<dbReference type="AlphaFoldDB" id="A0A0U1NKL4"/>
<accession>A0A0U1NKL4</accession>
<keyword evidence="1" id="KW-0732">Signal</keyword>
<reference evidence="2 3" key="1">
    <citation type="submission" date="2015-04" db="EMBL/GenBank/DDBJ databases">
        <authorList>
            <person name="Syromyatnikov M.Y."/>
            <person name="Popov V.N."/>
        </authorList>
    </citation>
    <scope>NUCLEOTIDE SEQUENCE [LARGE SCALE GENOMIC DNA]</scope>
    <source>
        <strain evidence="2 3">CECT 5292</strain>
    </source>
</reference>
<dbReference type="OrthoDB" id="7876829at2"/>
<organism evidence="2 3">
    <name type="scientific">Nereida ignava</name>
    <dbReference type="NCBI Taxonomy" id="282199"/>
    <lineage>
        <taxon>Bacteria</taxon>
        <taxon>Pseudomonadati</taxon>
        <taxon>Pseudomonadota</taxon>
        <taxon>Alphaproteobacteria</taxon>
        <taxon>Rhodobacterales</taxon>
        <taxon>Roseobacteraceae</taxon>
        <taxon>Nereida</taxon>
    </lineage>
</organism>
<proteinExistence type="predicted"/>
<gene>
    <name evidence="2" type="ORF">NIG5292_01320</name>
</gene>
<dbReference type="Proteomes" id="UP000048949">
    <property type="component" value="Unassembled WGS sequence"/>
</dbReference>
<dbReference type="STRING" id="282199.GCA_001049735_01319"/>
<evidence type="ECO:0000313" key="3">
    <source>
        <dbReference type="Proteomes" id="UP000048949"/>
    </source>
</evidence>
<dbReference type="RefSeq" id="WP_048598660.1">
    <property type="nucleotide sequence ID" value="NZ_CBFHGK010000002.1"/>
</dbReference>
<feature type="chain" id="PRO_5006712107" evidence="1">
    <location>
        <begin position="29"/>
        <end position="141"/>
    </location>
</feature>
<evidence type="ECO:0000313" key="2">
    <source>
        <dbReference type="EMBL" id="CRK75276.1"/>
    </source>
</evidence>
<evidence type="ECO:0000256" key="1">
    <source>
        <dbReference type="SAM" id="SignalP"/>
    </source>
</evidence>
<name>A0A0U1NKL4_9RHOB</name>
<protein>
    <submittedName>
        <fullName evidence="2">Uncharacterized protein</fullName>
    </submittedName>
</protein>
<dbReference type="EMBL" id="CVQV01000005">
    <property type="protein sequence ID" value="CRK75276.1"/>
    <property type="molecule type" value="Genomic_DNA"/>
</dbReference>
<keyword evidence="3" id="KW-1185">Reference proteome</keyword>
<sequence>MKRFLITTVTAISIATTSISASATPARAGGSDVAEVLGALALFAIIAAGVEHERNAEKKKQHTTKPRVVRQPVALPGRCVRRLENNQGTRRVVARGCLERHYAAAGSLPRYCATRFKNARGNIRKGYDLRCLRSDGYRVIR</sequence>
<feature type="signal peptide" evidence="1">
    <location>
        <begin position="1"/>
        <end position="28"/>
    </location>
</feature>